<comment type="caution">
    <text evidence="2">The sequence shown here is derived from an EMBL/GenBank/DDBJ whole genome shotgun (WGS) entry which is preliminary data.</text>
</comment>
<protein>
    <submittedName>
        <fullName evidence="2">Uncharacterized protein</fullName>
    </submittedName>
</protein>
<feature type="region of interest" description="Disordered" evidence="1">
    <location>
        <begin position="1"/>
        <end position="25"/>
    </location>
</feature>
<accession>A0A5C5YTZ3</accession>
<proteinExistence type="predicted"/>
<dbReference type="AlphaFoldDB" id="A0A5C5YTZ3"/>
<organism evidence="2 3">
    <name type="scientific">Posidoniimonas polymericola</name>
    <dbReference type="NCBI Taxonomy" id="2528002"/>
    <lineage>
        <taxon>Bacteria</taxon>
        <taxon>Pseudomonadati</taxon>
        <taxon>Planctomycetota</taxon>
        <taxon>Planctomycetia</taxon>
        <taxon>Pirellulales</taxon>
        <taxon>Lacipirellulaceae</taxon>
        <taxon>Posidoniimonas</taxon>
    </lineage>
</organism>
<sequence length="236" mass="25545">MGGLARRSGDGDAIGRGALTPKPTGFRRQLGWYNEGFPPPTSTQTPVRTITKTYSDPLDLVWLHAARKLGMQVVRSAEVNASWDGAGVLTIGTPETLDPDDSLAQMILHETCHALCEGPDGWRQPDWGLGGVHPADKVHEHAALRLQAALADQVGMRAFFASTTVFRAYYDRLPADPLAPADDPAIVAARDAWDRAKHGPWAEPLNEALQRSAEIARALEGLTTEDSLWHSSGPQV</sequence>
<dbReference type="Proteomes" id="UP000318478">
    <property type="component" value="Unassembled WGS sequence"/>
</dbReference>
<evidence type="ECO:0000313" key="3">
    <source>
        <dbReference type="Proteomes" id="UP000318478"/>
    </source>
</evidence>
<reference evidence="2 3" key="1">
    <citation type="submission" date="2019-02" db="EMBL/GenBank/DDBJ databases">
        <title>Deep-cultivation of Planctomycetes and their phenomic and genomic characterization uncovers novel biology.</title>
        <authorList>
            <person name="Wiegand S."/>
            <person name="Jogler M."/>
            <person name="Boedeker C."/>
            <person name="Pinto D."/>
            <person name="Vollmers J."/>
            <person name="Rivas-Marin E."/>
            <person name="Kohn T."/>
            <person name="Peeters S.H."/>
            <person name="Heuer A."/>
            <person name="Rast P."/>
            <person name="Oberbeckmann S."/>
            <person name="Bunk B."/>
            <person name="Jeske O."/>
            <person name="Meyerdierks A."/>
            <person name="Storesund J.E."/>
            <person name="Kallscheuer N."/>
            <person name="Luecker S."/>
            <person name="Lage O.M."/>
            <person name="Pohl T."/>
            <person name="Merkel B.J."/>
            <person name="Hornburger P."/>
            <person name="Mueller R.-W."/>
            <person name="Bruemmer F."/>
            <person name="Labrenz M."/>
            <person name="Spormann A.M."/>
            <person name="Op Den Camp H."/>
            <person name="Overmann J."/>
            <person name="Amann R."/>
            <person name="Jetten M.S.M."/>
            <person name="Mascher T."/>
            <person name="Medema M.H."/>
            <person name="Devos D.P."/>
            <person name="Kaster A.-K."/>
            <person name="Ovreas L."/>
            <person name="Rohde M."/>
            <person name="Galperin M.Y."/>
            <person name="Jogler C."/>
        </authorList>
    </citation>
    <scope>NUCLEOTIDE SEQUENCE [LARGE SCALE GENOMIC DNA]</scope>
    <source>
        <strain evidence="2 3">Pla123a</strain>
    </source>
</reference>
<dbReference type="EMBL" id="SJPO01000002">
    <property type="protein sequence ID" value="TWT78469.1"/>
    <property type="molecule type" value="Genomic_DNA"/>
</dbReference>
<keyword evidence="3" id="KW-1185">Reference proteome</keyword>
<evidence type="ECO:0000313" key="2">
    <source>
        <dbReference type="EMBL" id="TWT78469.1"/>
    </source>
</evidence>
<evidence type="ECO:0000256" key="1">
    <source>
        <dbReference type="SAM" id="MobiDB-lite"/>
    </source>
</evidence>
<name>A0A5C5YTZ3_9BACT</name>
<gene>
    <name evidence="2" type="ORF">Pla123a_12610</name>
</gene>